<dbReference type="Proteomes" id="UP001498398">
    <property type="component" value="Unassembled WGS sequence"/>
</dbReference>
<dbReference type="InterPro" id="IPR032675">
    <property type="entry name" value="LRR_dom_sf"/>
</dbReference>
<evidence type="ECO:0000313" key="2">
    <source>
        <dbReference type="Proteomes" id="UP001498398"/>
    </source>
</evidence>
<sequence>MTEVPEDVWRYTAQFIPKHILRNLYEVNRAFFDMAMNERYREVSLFQFDNRMLYLLERLSCPSIGSRIRVLRLRPYFIQELIYLQQRDLHGSTSIVSSLFSLFRNLSNLREYHLQWNDLPLISKLSLDFLILPFISSDNLRTLSLEMSLEKFQALFASLSECMPLCELALEDLTITLRHGGDGPANNVTDGALLASTLAPFIIQSQSNGTLRSFTFQSTHAQDSSHLFRALSLSDVQDQPAMSNLQSLTLSIPTPSPQLGNPSALASFISAHSETLTDLTLRGQWEHYFALGLPGPSDMSFSPYIETCFSQVALPNLTSLTIATTSYSLTTSVRVVSRFVNSLKELDLTGRYTTFDDVEELVRVFSLSSAEQARPLEVLQIGPVTLSPELVDLLAEGFPKLKELNMKIRDVVPNKDDTAIYHGIGRLVAGRKLRTQKQEQIESFFQQMRTRVYRNWSLERISVWKLNTRWQFQTQYATMFARCVPSIRFPESVAQRASAQVAVSLASPLSMASSAVSSSSSASSSSSGSAITSATTAATTSPLSSSGLGNVFTADVSTVCGWCQHGSGPFNGGSGPGCGC</sequence>
<evidence type="ECO:0000313" key="1">
    <source>
        <dbReference type="EMBL" id="KAK7472231.1"/>
    </source>
</evidence>
<dbReference type="EMBL" id="JBANRG010000001">
    <property type="protein sequence ID" value="KAK7472231.1"/>
    <property type="molecule type" value="Genomic_DNA"/>
</dbReference>
<dbReference type="Gene3D" id="3.80.10.10">
    <property type="entry name" value="Ribonuclease Inhibitor"/>
    <property type="match status" value="1"/>
</dbReference>
<dbReference type="SUPFAM" id="SSF52047">
    <property type="entry name" value="RNI-like"/>
    <property type="match status" value="1"/>
</dbReference>
<organism evidence="1 2">
    <name type="scientific">Marasmiellus scandens</name>
    <dbReference type="NCBI Taxonomy" id="2682957"/>
    <lineage>
        <taxon>Eukaryota</taxon>
        <taxon>Fungi</taxon>
        <taxon>Dikarya</taxon>
        <taxon>Basidiomycota</taxon>
        <taxon>Agaricomycotina</taxon>
        <taxon>Agaricomycetes</taxon>
        <taxon>Agaricomycetidae</taxon>
        <taxon>Agaricales</taxon>
        <taxon>Marasmiineae</taxon>
        <taxon>Omphalotaceae</taxon>
        <taxon>Marasmiellus</taxon>
    </lineage>
</organism>
<keyword evidence="2" id="KW-1185">Reference proteome</keyword>
<gene>
    <name evidence="1" type="ORF">VKT23_000352</name>
</gene>
<proteinExistence type="predicted"/>
<name>A0ABR1K9T1_9AGAR</name>
<comment type="caution">
    <text evidence="1">The sequence shown here is derived from an EMBL/GenBank/DDBJ whole genome shotgun (WGS) entry which is preliminary data.</text>
</comment>
<accession>A0ABR1K9T1</accession>
<reference evidence="1 2" key="1">
    <citation type="submission" date="2024-01" db="EMBL/GenBank/DDBJ databases">
        <title>A draft genome for the cacao thread blight pathogen Marasmiellus scandens.</title>
        <authorList>
            <person name="Baruah I.K."/>
            <person name="Leung J."/>
            <person name="Bukari Y."/>
            <person name="Amoako-Attah I."/>
            <person name="Meinhardt L.W."/>
            <person name="Bailey B.A."/>
            <person name="Cohen S.P."/>
        </authorList>
    </citation>
    <scope>NUCLEOTIDE SEQUENCE [LARGE SCALE GENOMIC DNA]</scope>
    <source>
        <strain evidence="1 2">GH-19</strain>
    </source>
</reference>
<protein>
    <recommendedName>
        <fullName evidence="3">F-box domain-containing protein</fullName>
    </recommendedName>
</protein>
<evidence type="ECO:0008006" key="3">
    <source>
        <dbReference type="Google" id="ProtNLM"/>
    </source>
</evidence>